<protein>
    <recommendedName>
        <fullName evidence="3">Lipo-like protein</fullName>
    </recommendedName>
</protein>
<evidence type="ECO:0008006" key="3">
    <source>
        <dbReference type="Google" id="ProtNLM"/>
    </source>
</evidence>
<dbReference type="InterPro" id="IPR024453">
    <property type="entry name" value="Peptidase_C92"/>
</dbReference>
<accession>A0A3B1BDD7</accession>
<evidence type="ECO:0000256" key="1">
    <source>
        <dbReference type="SAM" id="MobiDB-lite"/>
    </source>
</evidence>
<dbReference type="Pfam" id="PF05708">
    <property type="entry name" value="Peptidase_C92"/>
    <property type="match status" value="1"/>
</dbReference>
<dbReference type="SUPFAM" id="SSF54001">
    <property type="entry name" value="Cysteine proteinases"/>
    <property type="match status" value="1"/>
</dbReference>
<proteinExistence type="predicted"/>
<dbReference type="AlphaFoldDB" id="A0A3B1BDD7"/>
<feature type="compositionally biased region" description="Low complexity" evidence="1">
    <location>
        <begin position="285"/>
        <end position="304"/>
    </location>
</feature>
<dbReference type="InterPro" id="IPR038765">
    <property type="entry name" value="Papain-like_cys_pep_sf"/>
</dbReference>
<dbReference type="Gene3D" id="3.90.1720.10">
    <property type="entry name" value="endopeptidase domain like (from Nostoc punctiforme)"/>
    <property type="match status" value="1"/>
</dbReference>
<name>A0A3B1BDD7_9ZZZZ</name>
<evidence type="ECO:0000313" key="2">
    <source>
        <dbReference type="EMBL" id="VAX14112.1"/>
    </source>
</evidence>
<organism evidence="2">
    <name type="scientific">hydrothermal vent metagenome</name>
    <dbReference type="NCBI Taxonomy" id="652676"/>
    <lineage>
        <taxon>unclassified sequences</taxon>
        <taxon>metagenomes</taxon>
        <taxon>ecological metagenomes</taxon>
    </lineage>
</organism>
<dbReference type="EMBL" id="UOFZ01000157">
    <property type="protein sequence ID" value="VAX14112.1"/>
    <property type="molecule type" value="Genomic_DNA"/>
</dbReference>
<reference evidence="2" key="1">
    <citation type="submission" date="2018-06" db="EMBL/GenBank/DDBJ databases">
        <authorList>
            <person name="Zhirakovskaya E."/>
        </authorList>
    </citation>
    <scope>NUCLEOTIDE SEQUENCE</scope>
</reference>
<gene>
    <name evidence="2" type="ORF">MNBD_GAMMA24-2380</name>
</gene>
<sequence length="312" mass="35706">MAAVGIRKRLLGTLTRWLNQESSPDYNLAPLSSFERLCYEIRPGDVILVEGRSRVSEVIKLITQSPWTHSALYIGRLYELGDRPLQNRLVSEYRLERDKPYIIEALLGEGTVIYPLEKYSKEHLRICRPKGLSPEDTGKVIHYAVNRLGNDYDIRHLLDLARFMLPYAILPRRWRSSLFSHNAGIQTRTVCSTMIGEAFQSVRFPILPFAEKTPDNKIHLYQRNPRLLTPRDFDFSPYFDIVKYPFFNFDDLSLYRRLPWAGSDLYCNNLDDCYTTPPTVPDSVNETGNSSGQSSSNNTAATTSVNPQGESS</sequence>
<feature type="region of interest" description="Disordered" evidence="1">
    <location>
        <begin position="278"/>
        <end position="312"/>
    </location>
</feature>